<dbReference type="RefSeq" id="WP_183895357.1">
    <property type="nucleotide sequence ID" value="NZ_JACIDV010000004.1"/>
</dbReference>
<name>A0A7W6CBY3_9HYPH</name>
<gene>
    <name evidence="1" type="ORF">GGQ73_001625</name>
</gene>
<evidence type="ECO:0000313" key="2">
    <source>
        <dbReference type="Proteomes" id="UP000565286"/>
    </source>
</evidence>
<proteinExistence type="predicted"/>
<dbReference type="AlphaFoldDB" id="A0A7W6CBY3"/>
<sequence>MIHLICQNSGNVWVSAETVQAAVEKIGEIGASEYDYLDVSEYDRRNFVDGDHRWYFSTYRSRDEFAINDADELSEAGEFAGYIALVELERLE</sequence>
<comment type="caution">
    <text evidence="1">The sequence shown here is derived from an EMBL/GenBank/DDBJ whole genome shotgun (WGS) entry which is preliminary data.</text>
</comment>
<evidence type="ECO:0000313" key="1">
    <source>
        <dbReference type="EMBL" id="MBB3945690.1"/>
    </source>
</evidence>
<protein>
    <submittedName>
        <fullName evidence="1">Uncharacterized protein</fullName>
    </submittedName>
</protein>
<organism evidence="1 2">
    <name type="scientific">Rhizobium skierniewicense</name>
    <dbReference type="NCBI Taxonomy" id="984260"/>
    <lineage>
        <taxon>Bacteria</taxon>
        <taxon>Pseudomonadati</taxon>
        <taxon>Pseudomonadota</taxon>
        <taxon>Alphaproteobacteria</taxon>
        <taxon>Hyphomicrobiales</taxon>
        <taxon>Rhizobiaceae</taxon>
        <taxon>Rhizobium/Agrobacterium group</taxon>
        <taxon>Rhizobium</taxon>
    </lineage>
</organism>
<dbReference type="EMBL" id="JACIDV010000004">
    <property type="protein sequence ID" value="MBB3945690.1"/>
    <property type="molecule type" value="Genomic_DNA"/>
</dbReference>
<dbReference type="Proteomes" id="UP000565286">
    <property type="component" value="Unassembled WGS sequence"/>
</dbReference>
<keyword evidence="2" id="KW-1185">Reference proteome</keyword>
<reference evidence="1 2" key="1">
    <citation type="submission" date="2020-08" db="EMBL/GenBank/DDBJ databases">
        <title>Genomic Encyclopedia of Type Strains, Phase IV (KMG-IV): sequencing the most valuable type-strain genomes for metagenomic binning, comparative biology and taxonomic classification.</title>
        <authorList>
            <person name="Goeker M."/>
        </authorList>
    </citation>
    <scope>NUCLEOTIDE SEQUENCE [LARGE SCALE GENOMIC DNA]</scope>
    <source>
        <strain evidence="1 2">DSM 26438</strain>
    </source>
</reference>
<accession>A0A7W6CBY3</accession>